<reference evidence="1 2" key="1">
    <citation type="submission" date="2017-11" db="EMBL/GenBank/DDBJ databases">
        <title>De novo assembly and phasing of dikaryotic genomes from two isolates of Puccinia coronata f. sp. avenae, the causal agent of oat crown rust.</title>
        <authorList>
            <person name="Miller M.E."/>
            <person name="Zhang Y."/>
            <person name="Omidvar V."/>
            <person name="Sperschneider J."/>
            <person name="Schwessinger B."/>
            <person name="Raley C."/>
            <person name="Palmer J.M."/>
            <person name="Garnica D."/>
            <person name="Upadhyaya N."/>
            <person name="Rathjen J."/>
            <person name="Taylor J.M."/>
            <person name="Park R.F."/>
            <person name="Dodds P.N."/>
            <person name="Hirsch C.D."/>
            <person name="Kianian S.F."/>
            <person name="Figueroa M."/>
        </authorList>
    </citation>
    <scope>NUCLEOTIDE SEQUENCE [LARGE SCALE GENOMIC DNA]</scope>
    <source>
        <strain evidence="1">12SD80</strain>
    </source>
</reference>
<proteinExistence type="predicted"/>
<dbReference type="EMBL" id="PGCI01000616">
    <property type="protein sequence ID" value="PLW24085.1"/>
    <property type="molecule type" value="Genomic_DNA"/>
</dbReference>
<evidence type="ECO:0000313" key="2">
    <source>
        <dbReference type="Proteomes" id="UP000235392"/>
    </source>
</evidence>
<dbReference type="Proteomes" id="UP000235392">
    <property type="component" value="Unassembled WGS sequence"/>
</dbReference>
<name>A0A2N5TF03_9BASI</name>
<evidence type="ECO:0000313" key="1">
    <source>
        <dbReference type="EMBL" id="PLW24085.1"/>
    </source>
</evidence>
<organism evidence="1 2">
    <name type="scientific">Puccinia coronata f. sp. avenae</name>
    <dbReference type="NCBI Taxonomy" id="200324"/>
    <lineage>
        <taxon>Eukaryota</taxon>
        <taxon>Fungi</taxon>
        <taxon>Dikarya</taxon>
        <taxon>Basidiomycota</taxon>
        <taxon>Pucciniomycotina</taxon>
        <taxon>Pucciniomycetes</taxon>
        <taxon>Pucciniales</taxon>
        <taxon>Pucciniaceae</taxon>
        <taxon>Puccinia</taxon>
    </lineage>
</organism>
<comment type="caution">
    <text evidence="1">The sequence shown here is derived from an EMBL/GenBank/DDBJ whole genome shotgun (WGS) entry which is preliminary data.</text>
</comment>
<gene>
    <name evidence="1" type="ORF">PCASD_14266</name>
</gene>
<sequence length="107" mass="11466">MSKWAQKSLRSAPVGSGVFCWAQVDPSVVHTVQKFLHSQLRQSASGLSISPAQLYTLSTVAVGLLPQQTAIITLAMANDATTWQHHLSTPPVLPICLALLLYACLSP</sequence>
<dbReference type="AlphaFoldDB" id="A0A2N5TF03"/>
<accession>A0A2N5TF03</accession>
<protein>
    <submittedName>
        <fullName evidence="1">Uncharacterized protein</fullName>
    </submittedName>
</protein>